<comment type="similarity">
    <text evidence="2 9">Belongs to the mitochondrial pyruvate carrier (MPC) (TC 2.A.105) family.</text>
</comment>
<comment type="subcellular location">
    <subcellularLocation>
        <location evidence="1 9">Mitochondrion inner membrane</location>
        <topology evidence="1 9">Multi-pass membrane protein</topology>
    </subcellularLocation>
</comment>
<protein>
    <recommendedName>
        <fullName evidence="9">Mitochondrial pyruvate carrier</fullName>
    </recommendedName>
</protein>
<evidence type="ECO:0000313" key="11">
    <source>
        <dbReference type="Proteomes" id="UP000694240"/>
    </source>
</evidence>
<dbReference type="Proteomes" id="UP000694240">
    <property type="component" value="Chromosome 12"/>
</dbReference>
<dbReference type="InterPro" id="IPR005336">
    <property type="entry name" value="MPC"/>
</dbReference>
<comment type="caution">
    <text evidence="10">The sequence shown here is derived from an EMBL/GenBank/DDBJ whole genome shotgun (WGS) entry which is preliminary data.</text>
</comment>
<dbReference type="AlphaFoldDB" id="A0A8T1Y705"/>
<organism evidence="10 11">
    <name type="scientific">Arabidopsis thaliana x Arabidopsis arenosa</name>
    <dbReference type="NCBI Taxonomy" id="1240361"/>
    <lineage>
        <taxon>Eukaryota</taxon>
        <taxon>Viridiplantae</taxon>
        <taxon>Streptophyta</taxon>
        <taxon>Embryophyta</taxon>
        <taxon>Tracheophyta</taxon>
        <taxon>Spermatophyta</taxon>
        <taxon>Magnoliopsida</taxon>
        <taxon>eudicotyledons</taxon>
        <taxon>Gunneridae</taxon>
        <taxon>Pentapetalae</taxon>
        <taxon>rosids</taxon>
        <taxon>malvids</taxon>
        <taxon>Brassicales</taxon>
        <taxon>Brassicaceae</taxon>
        <taxon>Camelineae</taxon>
        <taxon>Arabidopsis</taxon>
    </lineage>
</organism>
<dbReference type="EMBL" id="JAEFBK010000012">
    <property type="protein sequence ID" value="KAG7542916.1"/>
    <property type="molecule type" value="Genomic_DNA"/>
</dbReference>
<dbReference type="PANTHER" id="PTHR14154">
    <property type="entry name" value="UPF0041 BRAIN PROTEIN 44-RELATED"/>
    <property type="match status" value="1"/>
</dbReference>
<keyword evidence="11" id="KW-1185">Reference proteome</keyword>
<reference evidence="10 11" key="1">
    <citation type="submission" date="2020-12" db="EMBL/GenBank/DDBJ databases">
        <title>Concerted genomic and epigenomic changes stabilize Arabidopsis allopolyploids.</title>
        <authorList>
            <person name="Chen Z."/>
        </authorList>
    </citation>
    <scope>NUCLEOTIDE SEQUENCE [LARGE SCALE GENOMIC DNA]</scope>
    <source>
        <strain evidence="10">Allo738</strain>
        <tissue evidence="10">Leaf</tissue>
    </source>
</reference>
<comment type="function">
    <text evidence="9">Mediates the uptake of pyruvate into mitochondria.</text>
</comment>
<keyword evidence="10" id="KW-0670">Pyruvate</keyword>
<dbReference type="GO" id="GO:0005743">
    <property type="term" value="C:mitochondrial inner membrane"/>
    <property type="evidence" value="ECO:0007669"/>
    <property type="project" value="UniProtKB-SubCell"/>
</dbReference>
<evidence type="ECO:0000256" key="8">
    <source>
        <dbReference type="ARBA" id="ARBA00023136"/>
    </source>
</evidence>
<evidence type="ECO:0000256" key="2">
    <source>
        <dbReference type="ARBA" id="ARBA00006416"/>
    </source>
</evidence>
<accession>A0A8T1Y705</accession>
<proteinExistence type="inferred from homology"/>
<evidence type="ECO:0000256" key="1">
    <source>
        <dbReference type="ARBA" id="ARBA00004448"/>
    </source>
</evidence>
<evidence type="ECO:0000256" key="4">
    <source>
        <dbReference type="ARBA" id="ARBA00022692"/>
    </source>
</evidence>
<keyword evidence="4" id="KW-0812">Transmembrane</keyword>
<evidence type="ECO:0000313" key="10">
    <source>
        <dbReference type="EMBL" id="KAG7542916.1"/>
    </source>
</evidence>
<evidence type="ECO:0000256" key="7">
    <source>
        <dbReference type="ARBA" id="ARBA00023128"/>
    </source>
</evidence>
<name>A0A8T1Y705_9BRAS</name>
<gene>
    <name evidence="10" type="ORF">ISN45_Aa07g028560</name>
</gene>
<dbReference type="GO" id="GO:0006850">
    <property type="term" value="P:pyruvate import into mitochondria"/>
    <property type="evidence" value="ECO:0007669"/>
    <property type="project" value="InterPro"/>
</dbReference>
<keyword evidence="8" id="KW-0472">Membrane</keyword>
<sequence length="438" mass="50627">MANQNYQTHTFCLFATVVIQGPSPSIANQTPATPMEPFLIWIIYQFIWLSLIDLTDSSRIHWSPFFVMSIPWNRDVLLGRRFVSGAFAHYRWNFRLSTGESPLTQWYGDVTWVFDPGINEGIFLLDGTGIIYQIGYVFRIELGLSFILGILVTCARYGTWYSCVECDNGFLVPLKLSDDGDGFPLPWLEFFVSWIHCMGCGLYGSKIKVMTFYFPWSEAFRLSERVHHYIQLTCLWYNPNQVTSLMRRKMVKSDCDDDVFSFPWSENHMSMKWKIMGDRASFNALHGLRKRCYNILLAQSPKGTKMRWYLLMTETRQRKENLRGKQKLMATSKLQALWNHPAGPKTIHFWAPTFKWGISIANIADFEKPPENISYLQQVAVTCTGMIWCRCSTVITPKNWNLFSVNVAMAATGIYQLTRKIKYDYVSEATSVAAVEIE</sequence>
<evidence type="ECO:0000256" key="9">
    <source>
        <dbReference type="RuleBase" id="RU363100"/>
    </source>
</evidence>
<evidence type="ECO:0000256" key="5">
    <source>
        <dbReference type="ARBA" id="ARBA00022792"/>
    </source>
</evidence>
<keyword evidence="7 9" id="KW-0496">Mitochondrion</keyword>
<evidence type="ECO:0000256" key="6">
    <source>
        <dbReference type="ARBA" id="ARBA00022989"/>
    </source>
</evidence>
<keyword evidence="5 9" id="KW-0999">Mitochondrion inner membrane</keyword>
<keyword evidence="6" id="KW-1133">Transmembrane helix</keyword>
<dbReference type="Pfam" id="PF03650">
    <property type="entry name" value="MPC"/>
    <property type="match status" value="1"/>
</dbReference>
<evidence type="ECO:0000256" key="3">
    <source>
        <dbReference type="ARBA" id="ARBA00022448"/>
    </source>
</evidence>
<keyword evidence="3 9" id="KW-0813">Transport</keyword>